<accession>G4TN72</accession>
<feature type="compositionally biased region" description="Polar residues" evidence="1">
    <location>
        <begin position="1"/>
        <end position="13"/>
    </location>
</feature>
<dbReference type="Proteomes" id="UP000007148">
    <property type="component" value="Unassembled WGS sequence"/>
</dbReference>
<dbReference type="InParanoid" id="G4TN72"/>
<gene>
    <name evidence="2" type="ORF">PIIN_06708</name>
</gene>
<feature type="compositionally biased region" description="Polar residues" evidence="1">
    <location>
        <begin position="289"/>
        <end position="304"/>
    </location>
</feature>
<feature type="compositionally biased region" description="Basic and acidic residues" evidence="1">
    <location>
        <begin position="413"/>
        <end position="431"/>
    </location>
</feature>
<evidence type="ECO:0000313" key="3">
    <source>
        <dbReference type="Proteomes" id="UP000007148"/>
    </source>
</evidence>
<feature type="region of interest" description="Disordered" evidence="1">
    <location>
        <begin position="1"/>
        <end position="20"/>
    </location>
</feature>
<evidence type="ECO:0000313" key="2">
    <source>
        <dbReference type="EMBL" id="CCA72770.1"/>
    </source>
</evidence>
<dbReference type="OMA" id="NCIALRH"/>
<evidence type="ECO:0000256" key="1">
    <source>
        <dbReference type="SAM" id="MobiDB-lite"/>
    </source>
</evidence>
<reference evidence="2 3" key="1">
    <citation type="journal article" date="2011" name="PLoS Pathog.">
        <title>Endophytic Life Strategies Decoded by Genome and Transcriptome Analyses of the Mutualistic Root Symbiont Piriformospora indica.</title>
        <authorList>
            <person name="Zuccaro A."/>
            <person name="Lahrmann U."/>
            <person name="Guldener U."/>
            <person name="Langen G."/>
            <person name="Pfiffi S."/>
            <person name="Biedenkopf D."/>
            <person name="Wong P."/>
            <person name="Samans B."/>
            <person name="Grimm C."/>
            <person name="Basiewicz M."/>
            <person name="Murat C."/>
            <person name="Martin F."/>
            <person name="Kogel K.H."/>
        </authorList>
    </citation>
    <scope>NUCLEOTIDE SEQUENCE [LARGE SCALE GENOMIC DNA]</scope>
    <source>
        <strain evidence="2 3">DSM 11827</strain>
    </source>
</reference>
<dbReference type="eggNOG" id="ENOG502SRRR">
    <property type="taxonomic scope" value="Eukaryota"/>
</dbReference>
<dbReference type="EMBL" id="CAFZ01000182">
    <property type="protein sequence ID" value="CCA72770.1"/>
    <property type="molecule type" value="Genomic_DNA"/>
</dbReference>
<dbReference type="AlphaFoldDB" id="G4TN72"/>
<feature type="compositionally biased region" description="Acidic residues" evidence="1">
    <location>
        <begin position="319"/>
        <end position="334"/>
    </location>
</feature>
<protein>
    <submittedName>
        <fullName evidence="2">Uncharacterized protein</fullName>
    </submittedName>
</protein>
<dbReference type="HOGENOM" id="CLU_636333_0_0_1"/>
<feature type="region of interest" description="Disordered" evidence="1">
    <location>
        <begin position="146"/>
        <end position="348"/>
    </location>
</feature>
<sequence>MATNFGTGSSKSLPTIGRHDGHNHQDGFFNGVALRHGWSRTFSISPQELAILDYDTLEAILEINTLKLRPMGVRVFVENPPDSGNWSKIRPWKHDGSLQSVLVQQFFERRRVEGIITRLDIRDGADRAAEGDALSLRTVGSRILNRHGDDAKSTTSTRQGGWFGLSRNTSTKSRNTRTANNTDVEDEEMHTVQQPPQPPPKPSFFSLLRPHPQVPGQKPQRRSIFDFFRSKLSNSNSNKRTSTNTAQPSDSNANDREMEEQQLRKRGWIPPGLARRQRSLKERLRTGDGATTSRNPFFGSTKSVLSRAERKKAAAAAMEDTDGQEMLGGDEDPFGDGNGVNAHGPDELTEQDVDDFFEVERASGVAQTEERQDRAWSRFKPTKDRKKKNKARDVPAPVATPGTLGSGAAIVQKPRDAFPDSPHHKATEEID</sequence>
<keyword evidence="3" id="KW-1185">Reference proteome</keyword>
<organism evidence="2 3">
    <name type="scientific">Serendipita indica (strain DSM 11827)</name>
    <name type="common">Root endophyte fungus</name>
    <name type="synonym">Piriformospora indica</name>
    <dbReference type="NCBI Taxonomy" id="1109443"/>
    <lineage>
        <taxon>Eukaryota</taxon>
        <taxon>Fungi</taxon>
        <taxon>Dikarya</taxon>
        <taxon>Basidiomycota</taxon>
        <taxon>Agaricomycotina</taxon>
        <taxon>Agaricomycetes</taxon>
        <taxon>Sebacinales</taxon>
        <taxon>Serendipitaceae</taxon>
        <taxon>Serendipita</taxon>
    </lineage>
</organism>
<name>G4TN72_SERID</name>
<feature type="compositionally biased region" description="Low complexity" evidence="1">
    <location>
        <begin position="230"/>
        <end position="245"/>
    </location>
</feature>
<feature type="region of interest" description="Disordered" evidence="1">
    <location>
        <begin position="362"/>
        <end position="431"/>
    </location>
</feature>
<feature type="compositionally biased region" description="Basic and acidic residues" evidence="1">
    <location>
        <begin position="253"/>
        <end position="263"/>
    </location>
</feature>
<comment type="caution">
    <text evidence="2">The sequence shown here is derived from an EMBL/GenBank/DDBJ whole genome shotgun (WGS) entry which is preliminary data.</text>
</comment>
<proteinExistence type="predicted"/>
<feature type="compositionally biased region" description="Low complexity" evidence="1">
    <location>
        <begin position="166"/>
        <end position="182"/>
    </location>
</feature>
<dbReference type="OrthoDB" id="3226885at2759"/>